<evidence type="ECO:0000256" key="1">
    <source>
        <dbReference type="ARBA" id="ARBA00022737"/>
    </source>
</evidence>
<dbReference type="PANTHER" id="PTHR19211">
    <property type="entry name" value="ATP-BINDING TRANSPORT PROTEIN-RELATED"/>
    <property type="match status" value="1"/>
</dbReference>
<dbReference type="PROSITE" id="PS50893">
    <property type="entry name" value="ABC_TRANSPORTER_2"/>
    <property type="match status" value="2"/>
</dbReference>
<organism evidence="8 9">
    <name type="scientific">Abyssibacter profundi</name>
    <dbReference type="NCBI Taxonomy" id="2182787"/>
    <lineage>
        <taxon>Bacteria</taxon>
        <taxon>Pseudomonadati</taxon>
        <taxon>Pseudomonadota</taxon>
        <taxon>Gammaproteobacteria</taxon>
        <taxon>Chromatiales</taxon>
        <taxon>Oceanococcaceae</taxon>
        <taxon>Abyssibacter</taxon>
    </lineage>
</organism>
<evidence type="ECO:0000313" key="9">
    <source>
        <dbReference type="Proteomes" id="UP000251800"/>
    </source>
</evidence>
<dbReference type="Pfam" id="PF00005">
    <property type="entry name" value="ABC_tran"/>
    <property type="match status" value="2"/>
</dbReference>
<dbReference type="CDD" id="cd03221">
    <property type="entry name" value="ABCF_EF-3"/>
    <property type="match status" value="2"/>
</dbReference>
<name>A0A363UM64_9GAMM</name>
<dbReference type="OrthoDB" id="9762051at2"/>
<keyword evidence="1" id="KW-0677">Repeat</keyword>
<keyword evidence="6" id="KW-0175">Coiled coil</keyword>
<evidence type="ECO:0000256" key="6">
    <source>
        <dbReference type="SAM" id="Coils"/>
    </source>
</evidence>
<proteinExistence type="inferred from homology"/>
<evidence type="ECO:0000256" key="3">
    <source>
        <dbReference type="ARBA" id="ARBA00022840"/>
    </source>
</evidence>
<accession>A0A363UM64</accession>
<dbReference type="EMBL" id="QEQK01000005">
    <property type="protein sequence ID" value="PWN56511.1"/>
    <property type="molecule type" value="Genomic_DNA"/>
</dbReference>
<dbReference type="InterPro" id="IPR032781">
    <property type="entry name" value="ABC_tran_Xtn"/>
</dbReference>
<dbReference type="SMART" id="SM00382">
    <property type="entry name" value="AAA"/>
    <property type="match status" value="2"/>
</dbReference>
<sequence length="633" mass="69874">MITLNQVALRRGPRKLLDDVSLMISAGQRVGIVGRNGTGKSSLFALILGEIDADAGEVQVPSGVTIATVRQEIADRSRSALDYVLDGDQELRAVQSEVAAAEAAGDVQAIATAHERMHAVDGYAAESRAARLLDGLGFDADVIRNPISAFSGGWQMRLHLGRALMCRSDLLLLDEPTNHLDLDAVFWLQEWLRAYAGTLLVISHDREFLDATCTHTVHLQGQQATLFTGNYSTFEATLAQQRMQQAAAHAAQEKQRAHMQQFVDRFKAKASKAKQAQSRLKQMERMQVSEPAHWDSPFAFSFPKPERMPSPLIRIDQASVGYGDAPVLSGLKLDIHPGDRIGLLGRNGAGKSTLINLLCDGPVQSTGSVQRHQYLRIGYFAQHQVDQLDMEASPLLHLQRDDPKASTQALRNFLGGFDFRGDRVLEPVGPFSGGEKARLCLARIVYQQPNLLLLDEPTNHLDLDMRHALEVALQGFEGAMVLVSHDRHLVAATCDLLWLIAHGRQSEFKGDLDEYARWLRSGASDEARKTADAPATIEAPPSDADRRALAAQRRALSKPLRQQLRRAEETMARLQRELADLDESLGDAALYQDEPDRARRLARKRQDARDALDQAEAQWMEAAEALEAQDAPA</sequence>
<comment type="caution">
    <text evidence="8">The sequence shown here is derived from an EMBL/GenBank/DDBJ whole genome shotgun (WGS) entry which is preliminary data.</text>
</comment>
<gene>
    <name evidence="8" type="ORF">DEH80_06680</name>
</gene>
<dbReference type="Proteomes" id="UP000251800">
    <property type="component" value="Unassembled WGS sequence"/>
</dbReference>
<dbReference type="InterPro" id="IPR017871">
    <property type="entry name" value="ABC_transporter-like_CS"/>
</dbReference>
<keyword evidence="2" id="KW-0547">Nucleotide-binding</keyword>
<evidence type="ECO:0000256" key="5">
    <source>
        <dbReference type="ARBA" id="ARBA00069073"/>
    </source>
</evidence>
<dbReference type="InterPro" id="IPR050611">
    <property type="entry name" value="ABCF"/>
</dbReference>
<dbReference type="InterPro" id="IPR037118">
    <property type="entry name" value="Val-tRNA_synth_C_sf"/>
</dbReference>
<comment type="similarity">
    <text evidence="4">Belongs to the ABC transporter superfamily. ABCF family. YheS subfamily.</text>
</comment>
<dbReference type="GO" id="GO:0016887">
    <property type="term" value="F:ATP hydrolysis activity"/>
    <property type="evidence" value="ECO:0007669"/>
    <property type="project" value="InterPro"/>
</dbReference>
<evidence type="ECO:0000256" key="4">
    <source>
        <dbReference type="ARBA" id="ARBA00061571"/>
    </source>
</evidence>
<dbReference type="Gene3D" id="1.10.287.380">
    <property type="entry name" value="Valyl-tRNA synthetase, C-terminal domain"/>
    <property type="match status" value="1"/>
</dbReference>
<dbReference type="InterPro" id="IPR003439">
    <property type="entry name" value="ABC_transporter-like_ATP-bd"/>
</dbReference>
<dbReference type="Pfam" id="PF12848">
    <property type="entry name" value="ABC_tran_Xtn"/>
    <property type="match status" value="1"/>
</dbReference>
<keyword evidence="9" id="KW-1185">Reference proteome</keyword>
<keyword evidence="3 8" id="KW-0067">ATP-binding</keyword>
<dbReference type="FunFam" id="3.40.50.300:FF:000011">
    <property type="entry name" value="Putative ABC transporter ATP-binding component"/>
    <property type="match status" value="1"/>
</dbReference>
<dbReference type="InterPro" id="IPR003593">
    <property type="entry name" value="AAA+_ATPase"/>
</dbReference>
<dbReference type="PANTHER" id="PTHR19211:SF14">
    <property type="entry name" value="ATP-BINDING CASSETTE SUB-FAMILY F MEMBER 1"/>
    <property type="match status" value="1"/>
</dbReference>
<evidence type="ECO:0000256" key="2">
    <source>
        <dbReference type="ARBA" id="ARBA00022741"/>
    </source>
</evidence>
<evidence type="ECO:0000313" key="8">
    <source>
        <dbReference type="EMBL" id="PWN56511.1"/>
    </source>
</evidence>
<reference evidence="8 9" key="1">
    <citation type="submission" date="2018-05" db="EMBL/GenBank/DDBJ databases">
        <title>Abyssibacter profundi OUC007T gen. nov., sp. nov, a marine bacterium isolated from seawater of the Mariana Trench.</title>
        <authorList>
            <person name="Zhou S."/>
        </authorList>
    </citation>
    <scope>NUCLEOTIDE SEQUENCE [LARGE SCALE GENOMIC DNA]</scope>
    <source>
        <strain evidence="8 9">OUC007</strain>
    </source>
</reference>
<dbReference type="RefSeq" id="WP_109719706.1">
    <property type="nucleotide sequence ID" value="NZ_QEQK01000005.1"/>
</dbReference>
<evidence type="ECO:0000259" key="7">
    <source>
        <dbReference type="PROSITE" id="PS50893"/>
    </source>
</evidence>
<dbReference type="FunFam" id="3.40.50.300:FF:002053">
    <property type="entry name" value="ABC transporter ATP-binding protein"/>
    <property type="match status" value="1"/>
</dbReference>
<feature type="domain" description="ABC transporter" evidence="7">
    <location>
        <begin position="2"/>
        <end position="246"/>
    </location>
</feature>
<protein>
    <recommendedName>
        <fullName evidence="5">Probable ATP-binding protein YheS</fullName>
    </recommendedName>
</protein>
<dbReference type="InterPro" id="IPR027417">
    <property type="entry name" value="P-loop_NTPase"/>
</dbReference>
<dbReference type="Gene3D" id="3.40.50.300">
    <property type="entry name" value="P-loop containing nucleotide triphosphate hydrolases"/>
    <property type="match status" value="2"/>
</dbReference>
<feature type="domain" description="ABC transporter" evidence="7">
    <location>
        <begin position="313"/>
        <end position="527"/>
    </location>
</feature>
<dbReference type="PROSITE" id="PS00211">
    <property type="entry name" value="ABC_TRANSPORTER_1"/>
    <property type="match status" value="1"/>
</dbReference>
<feature type="coiled-coil region" evidence="6">
    <location>
        <begin position="557"/>
        <end position="629"/>
    </location>
</feature>
<dbReference type="SUPFAM" id="SSF52540">
    <property type="entry name" value="P-loop containing nucleoside triphosphate hydrolases"/>
    <property type="match status" value="2"/>
</dbReference>
<dbReference type="AlphaFoldDB" id="A0A363UM64"/>
<dbReference type="GO" id="GO:0005524">
    <property type="term" value="F:ATP binding"/>
    <property type="evidence" value="ECO:0007669"/>
    <property type="project" value="UniProtKB-KW"/>
</dbReference>